<protein>
    <recommendedName>
        <fullName evidence="3">DUF2591 domain-containing protein</fullName>
    </recommendedName>
</protein>
<evidence type="ECO:0000313" key="2">
    <source>
        <dbReference type="Proteomes" id="UP000010297"/>
    </source>
</evidence>
<reference evidence="1 2" key="1">
    <citation type="submission" date="2012-02" db="EMBL/GenBank/DDBJ databases">
        <title>Whole genome shotgun sequence of Escherichia hermannii NBRC 105704.</title>
        <authorList>
            <person name="Yoshida I."/>
            <person name="Hosoyama A."/>
            <person name="Tsuchikane K."/>
            <person name="Katsumata H."/>
            <person name="Yamazaki S."/>
            <person name="Fujita N."/>
        </authorList>
    </citation>
    <scope>NUCLEOTIDE SEQUENCE [LARGE SCALE GENOMIC DNA]</scope>
    <source>
        <strain evidence="1 2">NBRC 105704</strain>
    </source>
</reference>
<dbReference type="GeneID" id="92828887"/>
<comment type="caution">
    <text evidence="1">The sequence shown here is derived from an EMBL/GenBank/DDBJ whole genome shotgun (WGS) entry which is preliminary data.</text>
</comment>
<dbReference type="AlphaFoldDB" id="H5UWH1"/>
<dbReference type="EMBL" id="BAFF01000001">
    <property type="protein sequence ID" value="GAB50252.1"/>
    <property type="molecule type" value="Genomic_DNA"/>
</dbReference>
<gene>
    <name evidence="1" type="ORF">EH105704_01_02590</name>
</gene>
<proteinExistence type="predicted"/>
<dbReference type="eggNOG" id="ENOG5032QE3">
    <property type="taxonomic scope" value="Bacteria"/>
</dbReference>
<evidence type="ECO:0008006" key="3">
    <source>
        <dbReference type="Google" id="ProtNLM"/>
    </source>
</evidence>
<evidence type="ECO:0000313" key="1">
    <source>
        <dbReference type="EMBL" id="GAB50252.1"/>
    </source>
</evidence>
<sequence length="120" mass="12965">MKVKTSELSGVQLDYAVAWSVDWGQPVLHITSGGSFVELMGVVFSPTSNWSQCGPMIAEFGVWLSDDEGAFTASCKPHFDRAIYDAETPQIAICRAVVAAKLGDEVDIPDELMEVNHASS</sequence>
<dbReference type="RefSeq" id="WP_002462793.1">
    <property type="nucleotide sequence ID" value="NZ_BAFF01000001.1"/>
</dbReference>
<dbReference type="Pfam" id="PF10765">
    <property type="entry name" value="Phage_P22_NinX"/>
    <property type="match status" value="1"/>
</dbReference>
<dbReference type="Proteomes" id="UP000010297">
    <property type="component" value="Unassembled WGS sequence"/>
</dbReference>
<organism evidence="1 2">
    <name type="scientific">Atlantibacter hermannii NBRC 105704</name>
    <dbReference type="NCBI Taxonomy" id="1115512"/>
    <lineage>
        <taxon>Bacteria</taxon>
        <taxon>Pseudomonadati</taxon>
        <taxon>Pseudomonadota</taxon>
        <taxon>Gammaproteobacteria</taxon>
        <taxon>Enterobacterales</taxon>
        <taxon>Enterobacteriaceae</taxon>
        <taxon>Atlantibacter</taxon>
    </lineage>
</organism>
<accession>H5UWH1</accession>
<name>H5UWH1_ATLHE</name>
<dbReference type="InterPro" id="IPR019701">
    <property type="entry name" value="Phage_P22_NinX"/>
</dbReference>
<keyword evidence="2" id="KW-1185">Reference proteome</keyword>